<dbReference type="Pfam" id="PF02594">
    <property type="entry name" value="DUF167"/>
    <property type="match status" value="1"/>
</dbReference>
<dbReference type="STRING" id="1167006.UWK_01622"/>
<dbReference type="InterPro" id="IPR003746">
    <property type="entry name" value="DUF167"/>
</dbReference>
<dbReference type="SMART" id="SM01152">
    <property type="entry name" value="DUF167"/>
    <property type="match status" value="1"/>
</dbReference>
<dbReference type="KEGG" id="dsf:UWK_01622"/>
<organism evidence="3 4">
    <name type="scientific">Desulfocapsa sulfexigens (strain DSM 10523 / SB164P1)</name>
    <dbReference type="NCBI Taxonomy" id="1167006"/>
    <lineage>
        <taxon>Bacteria</taxon>
        <taxon>Pseudomonadati</taxon>
        <taxon>Thermodesulfobacteriota</taxon>
        <taxon>Desulfobulbia</taxon>
        <taxon>Desulfobulbales</taxon>
        <taxon>Desulfocapsaceae</taxon>
        <taxon>Desulfocapsa</taxon>
    </lineage>
</organism>
<dbReference type="RefSeq" id="WP_015403871.1">
    <property type="nucleotide sequence ID" value="NC_020304.1"/>
</dbReference>
<dbReference type="eggNOG" id="COG1872">
    <property type="taxonomic scope" value="Bacteria"/>
</dbReference>
<dbReference type="HAMAP" id="MF_00634">
    <property type="entry name" value="UPF0235"/>
    <property type="match status" value="1"/>
</dbReference>
<comment type="similarity">
    <text evidence="1 2">Belongs to the UPF0235 family.</text>
</comment>
<dbReference type="HOGENOM" id="CLU_130694_5_0_7"/>
<keyword evidence="4" id="KW-1185">Reference proteome</keyword>
<dbReference type="PANTHER" id="PTHR13420">
    <property type="entry name" value="UPF0235 PROTEIN C15ORF40"/>
    <property type="match status" value="1"/>
</dbReference>
<dbReference type="PANTHER" id="PTHR13420:SF7">
    <property type="entry name" value="UPF0235 PROTEIN C15ORF40"/>
    <property type="match status" value="1"/>
</dbReference>
<dbReference type="OrthoDB" id="9800587at2"/>
<proteinExistence type="inferred from homology"/>
<evidence type="ECO:0000256" key="1">
    <source>
        <dbReference type="ARBA" id="ARBA00010364"/>
    </source>
</evidence>
<evidence type="ECO:0000313" key="3">
    <source>
        <dbReference type="EMBL" id="AGF78180.1"/>
    </source>
</evidence>
<dbReference type="GO" id="GO:0005737">
    <property type="term" value="C:cytoplasm"/>
    <property type="evidence" value="ECO:0007669"/>
    <property type="project" value="TreeGrafter"/>
</dbReference>
<dbReference type="AlphaFoldDB" id="M1PEN7"/>
<dbReference type="NCBIfam" id="TIGR00251">
    <property type="entry name" value="DUF167 family protein"/>
    <property type="match status" value="1"/>
</dbReference>
<reference evidence="4" key="1">
    <citation type="journal article" date="2013" name="Stand. Genomic Sci.">
        <title>Complete genome sequence of Desulfocapsa sulfexigens, a marine deltaproteobacterium specialized in disproportionating inorganic sulfur compounds.</title>
        <authorList>
            <person name="Finster K.W."/>
            <person name="Kjeldsen K.U."/>
            <person name="Kube M."/>
            <person name="Reinhardt R."/>
            <person name="Mussmann M."/>
            <person name="Amann R."/>
            <person name="Schreiber L."/>
        </authorList>
    </citation>
    <scope>NUCLEOTIDE SEQUENCE [LARGE SCALE GENOMIC DNA]</scope>
    <source>
        <strain evidence="4">DSM 10523 / SB164P1</strain>
    </source>
</reference>
<name>M1PEN7_DESSD</name>
<evidence type="ECO:0000313" key="4">
    <source>
        <dbReference type="Proteomes" id="UP000011721"/>
    </source>
</evidence>
<dbReference type="Gene3D" id="3.30.1200.10">
    <property type="entry name" value="YggU-like"/>
    <property type="match status" value="1"/>
</dbReference>
<sequence>MPYLSNTGDGCLLLRVYVQPRASRNSFAGLHDNAMRLTITAPPVDGKANAAVIQFLASFLNVKKKDLEIKHGLQSRNKSVLIKGLSAEYIRSKVEAVSA</sequence>
<accession>M1PEN7</accession>
<gene>
    <name evidence="3" type="ordered locus">UWK_01622</name>
</gene>
<protein>
    <recommendedName>
        <fullName evidence="2">UPF0235 protein UWK_01622</fullName>
    </recommendedName>
</protein>
<dbReference type="SUPFAM" id="SSF69786">
    <property type="entry name" value="YggU-like"/>
    <property type="match status" value="1"/>
</dbReference>
<evidence type="ECO:0000256" key="2">
    <source>
        <dbReference type="HAMAP-Rule" id="MF_00634"/>
    </source>
</evidence>
<dbReference type="EMBL" id="CP003985">
    <property type="protein sequence ID" value="AGF78180.1"/>
    <property type="molecule type" value="Genomic_DNA"/>
</dbReference>
<dbReference type="Proteomes" id="UP000011721">
    <property type="component" value="Chromosome"/>
</dbReference>
<dbReference type="InterPro" id="IPR036591">
    <property type="entry name" value="YggU-like_sf"/>
</dbReference>